<name>A0AAW0CGR8_9AGAR</name>
<dbReference type="Proteomes" id="UP001383192">
    <property type="component" value="Unassembled WGS sequence"/>
</dbReference>
<sequence>MSKERKAMLADKPGKANSTARFTRWFDTPIKLDIFRQAIMHALDVPNHPERVDQKIFLMECDLHPDHSNRRPEDKYILKKGQMFPREDIIGRDQEGTLAHHAQFFQYLKVQDDIVKGRGQLGVVPVIMLDVSNNKDEGKTAIPSWWPLALPGTVEQAREILKDTKWGNVFWMSRLRDTLAVPESMLVFNNGSAMLPDHLLRDTPITDSVWVSVERHTNDPNRKENEENGELARGERDVDFDMNLDNCCIM</sequence>
<protein>
    <submittedName>
        <fullName evidence="1">Uncharacterized protein</fullName>
    </submittedName>
</protein>
<accession>A0AAW0CGR8</accession>
<evidence type="ECO:0000313" key="1">
    <source>
        <dbReference type="EMBL" id="KAK7038667.1"/>
    </source>
</evidence>
<dbReference type="AlphaFoldDB" id="A0AAW0CGR8"/>
<evidence type="ECO:0000313" key="2">
    <source>
        <dbReference type="Proteomes" id="UP001383192"/>
    </source>
</evidence>
<comment type="caution">
    <text evidence="1">The sequence shown here is derived from an EMBL/GenBank/DDBJ whole genome shotgun (WGS) entry which is preliminary data.</text>
</comment>
<organism evidence="1 2">
    <name type="scientific">Paramarasmius palmivorus</name>
    <dbReference type="NCBI Taxonomy" id="297713"/>
    <lineage>
        <taxon>Eukaryota</taxon>
        <taxon>Fungi</taxon>
        <taxon>Dikarya</taxon>
        <taxon>Basidiomycota</taxon>
        <taxon>Agaricomycotina</taxon>
        <taxon>Agaricomycetes</taxon>
        <taxon>Agaricomycetidae</taxon>
        <taxon>Agaricales</taxon>
        <taxon>Marasmiineae</taxon>
        <taxon>Marasmiaceae</taxon>
        <taxon>Paramarasmius</taxon>
    </lineage>
</organism>
<dbReference type="EMBL" id="JAYKXP010000043">
    <property type="protein sequence ID" value="KAK7038667.1"/>
    <property type="molecule type" value="Genomic_DNA"/>
</dbReference>
<reference evidence="1 2" key="1">
    <citation type="submission" date="2024-01" db="EMBL/GenBank/DDBJ databases">
        <title>A draft genome for a cacao thread blight-causing isolate of Paramarasmius palmivorus.</title>
        <authorList>
            <person name="Baruah I.K."/>
            <person name="Bukari Y."/>
            <person name="Amoako-Attah I."/>
            <person name="Meinhardt L.W."/>
            <person name="Bailey B.A."/>
            <person name="Cohen S.P."/>
        </authorList>
    </citation>
    <scope>NUCLEOTIDE SEQUENCE [LARGE SCALE GENOMIC DNA]</scope>
    <source>
        <strain evidence="1 2">GH-12</strain>
    </source>
</reference>
<proteinExistence type="predicted"/>
<gene>
    <name evidence="1" type="ORF">VNI00_010551</name>
</gene>
<keyword evidence="2" id="KW-1185">Reference proteome</keyword>